<proteinExistence type="predicted"/>
<evidence type="ECO:0000256" key="1">
    <source>
        <dbReference type="SAM" id="MobiDB-lite"/>
    </source>
</evidence>
<name>A0A2K6N632_RHIBE</name>
<dbReference type="Ensembl" id="ENSRBIT00000067557.1">
    <property type="protein sequence ID" value="ENSRBIP00000043508.1"/>
    <property type="gene ID" value="ENSRBIG00000044913.1"/>
</dbReference>
<keyword evidence="3" id="KW-1185">Reference proteome</keyword>
<dbReference type="STRING" id="61621.ENSRBIP00000043508"/>
<feature type="region of interest" description="Disordered" evidence="1">
    <location>
        <begin position="1"/>
        <end position="35"/>
    </location>
</feature>
<protein>
    <submittedName>
        <fullName evidence="2">TraB domain containing</fullName>
    </submittedName>
</protein>
<sequence>MDGEEQQPPHEANVEPVVSSEASEPVPRVLSGDPQNLCMSPSGPWHLVLSRVLAETWAVAEDGSRAHFSDDSKEGRREGERPPPTIREVQPDVVVVELCQYRVSMLKMDESTLLREAQELSLEKLQQAVRQNGLMSGLMQMLLLKVSAHITEQLGMAPGGEFREAFKEASKVPFCKFHLGDRPIPVTFKRAIAALSFWQKVRLAWGLCFLSDPISKDDVERCKQKDLLEQMMAEMIGEFPDLHRTIVSERDVYLTYMLRQAARRLELPRASDAEPRKCVPSVVVGVVGMGPASPRWSVPPPSISGRVSRLAVKAAFFGLLGYSVYWMGRRTASLVLSLPATQYCLQRVTEARHK</sequence>
<dbReference type="InterPro" id="IPR002816">
    <property type="entry name" value="TraB/PrgY/GumN_fam"/>
</dbReference>
<evidence type="ECO:0000313" key="2">
    <source>
        <dbReference type="Ensembl" id="ENSRBIP00000043508.1"/>
    </source>
</evidence>
<organism evidence="2 3">
    <name type="scientific">Rhinopithecus bieti</name>
    <name type="common">Black snub-nosed monkey</name>
    <name type="synonym">Pygathrix bieti</name>
    <dbReference type="NCBI Taxonomy" id="61621"/>
    <lineage>
        <taxon>Eukaryota</taxon>
        <taxon>Metazoa</taxon>
        <taxon>Chordata</taxon>
        <taxon>Craniata</taxon>
        <taxon>Vertebrata</taxon>
        <taxon>Euteleostomi</taxon>
        <taxon>Mammalia</taxon>
        <taxon>Eutheria</taxon>
        <taxon>Euarchontoglires</taxon>
        <taxon>Primates</taxon>
        <taxon>Haplorrhini</taxon>
        <taxon>Catarrhini</taxon>
        <taxon>Cercopithecidae</taxon>
        <taxon>Colobinae</taxon>
        <taxon>Rhinopithecus</taxon>
    </lineage>
</organism>
<dbReference type="PANTHER" id="PTHR21530:SF7">
    <property type="entry name" value="TRAB DOMAIN-CONTAINING PROTEIN"/>
    <property type="match status" value="1"/>
</dbReference>
<evidence type="ECO:0000313" key="3">
    <source>
        <dbReference type="Proteomes" id="UP000233180"/>
    </source>
</evidence>
<reference evidence="2" key="3">
    <citation type="submission" date="2025-09" db="UniProtKB">
        <authorList>
            <consortium name="Ensembl"/>
        </authorList>
    </citation>
    <scope>IDENTIFICATION</scope>
</reference>
<reference evidence="2 3" key="1">
    <citation type="submission" date="2016-06" db="EMBL/GenBank/DDBJ databases">
        <title>Genome of Rhinopithecus bieti.</title>
        <authorList>
            <person name="Wu"/>
            <person name="C.-I. and Zhang"/>
            <person name="Y."/>
        </authorList>
    </citation>
    <scope>NUCLEOTIDE SEQUENCE</scope>
</reference>
<dbReference type="AlphaFoldDB" id="A0A2K6N632"/>
<dbReference type="Proteomes" id="UP000233180">
    <property type="component" value="Unassembled WGS sequence"/>
</dbReference>
<dbReference type="PANTHER" id="PTHR21530">
    <property type="entry name" value="PHEROMONE SHUTDOWN PROTEIN"/>
    <property type="match status" value="1"/>
</dbReference>
<dbReference type="GO" id="GO:0008053">
    <property type="term" value="P:mitochondrial fusion"/>
    <property type="evidence" value="ECO:0007669"/>
    <property type="project" value="Ensembl"/>
</dbReference>
<feature type="compositionally biased region" description="Basic and acidic residues" evidence="1">
    <location>
        <begin position="64"/>
        <end position="81"/>
    </location>
</feature>
<gene>
    <name evidence="2" type="primary">TRABD</name>
</gene>
<accession>A0A2K6N632</accession>
<dbReference type="CDD" id="cd14726">
    <property type="entry name" value="TraB_PrgY-like"/>
    <property type="match status" value="1"/>
</dbReference>
<dbReference type="Pfam" id="PF01963">
    <property type="entry name" value="TraB_PrgY_gumN"/>
    <property type="match status" value="1"/>
</dbReference>
<dbReference type="GO" id="GO:0005741">
    <property type="term" value="C:mitochondrial outer membrane"/>
    <property type="evidence" value="ECO:0007669"/>
    <property type="project" value="Ensembl"/>
</dbReference>
<dbReference type="GeneTree" id="ENSGT00390000009067"/>
<reference evidence="2" key="2">
    <citation type="submission" date="2025-08" db="UniProtKB">
        <authorList>
            <consortium name="Ensembl"/>
        </authorList>
    </citation>
    <scope>IDENTIFICATION</scope>
</reference>
<feature type="region of interest" description="Disordered" evidence="1">
    <location>
        <begin position="64"/>
        <end position="87"/>
    </location>
</feature>
<dbReference type="GO" id="GO:0160204">
    <property type="term" value="F:mitochondrion-mitochondrion outer membrane tether activity"/>
    <property type="evidence" value="ECO:0007669"/>
    <property type="project" value="Ensembl"/>
</dbReference>
<dbReference type="InterPro" id="IPR046345">
    <property type="entry name" value="TraB_PrgY-like"/>
</dbReference>